<comment type="caution">
    <text evidence="2">The sequence shown here is derived from an EMBL/GenBank/DDBJ whole genome shotgun (WGS) entry which is preliminary data.</text>
</comment>
<dbReference type="PANTHER" id="PTHR30595:SF6">
    <property type="entry name" value="SCHLAFEN ALBA-2 DOMAIN-CONTAINING PROTEIN"/>
    <property type="match status" value="1"/>
</dbReference>
<dbReference type="Pfam" id="PF04326">
    <property type="entry name" value="SLFN_AlbA_2"/>
    <property type="match status" value="1"/>
</dbReference>
<proteinExistence type="predicted"/>
<dbReference type="EMBL" id="BAABCT010000004">
    <property type="protein sequence ID" value="GAA4072288.1"/>
    <property type="molecule type" value="Genomic_DNA"/>
</dbReference>
<keyword evidence="3" id="KW-1185">Reference proteome</keyword>
<dbReference type="PANTHER" id="PTHR30595">
    <property type="entry name" value="GLPR-RELATED TRANSCRIPTIONAL REPRESSOR"/>
    <property type="match status" value="1"/>
</dbReference>
<gene>
    <name evidence="2" type="ORF">GCM10022389_17010</name>
</gene>
<protein>
    <recommendedName>
        <fullName evidence="1">Schlafen AlbA-2 domain-containing protein</fullName>
    </recommendedName>
</protein>
<dbReference type="RefSeq" id="WP_344816294.1">
    <property type="nucleotide sequence ID" value="NZ_BAABCT010000004.1"/>
</dbReference>
<evidence type="ECO:0000313" key="2">
    <source>
        <dbReference type="EMBL" id="GAA4072288.1"/>
    </source>
</evidence>
<organism evidence="2 3">
    <name type="scientific">Flavobacterium cheonanense</name>
    <dbReference type="NCBI Taxonomy" id="706183"/>
    <lineage>
        <taxon>Bacteria</taxon>
        <taxon>Pseudomonadati</taxon>
        <taxon>Bacteroidota</taxon>
        <taxon>Flavobacteriia</taxon>
        <taxon>Flavobacteriales</taxon>
        <taxon>Flavobacteriaceae</taxon>
        <taxon>Flavobacterium</taxon>
    </lineage>
</organism>
<accession>A0ABP7VRD0</accession>
<dbReference type="InterPro" id="IPR007421">
    <property type="entry name" value="Schlafen_AlbA_2_dom"/>
</dbReference>
<dbReference type="InterPro" id="IPR038461">
    <property type="entry name" value="Schlafen_AlbA_2_dom_sf"/>
</dbReference>
<dbReference type="Gene3D" id="3.30.950.30">
    <property type="entry name" value="Schlafen, AAA domain"/>
    <property type="match status" value="1"/>
</dbReference>
<reference evidence="3" key="1">
    <citation type="journal article" date="2019" name="Int. J. Syst. Evol. Microbiol.">
        <title>The Global Catalogue of Microorganisms (GCM) 10K type strain sequencing project: providing services to taxonomists for standard genome sequencing and annotation.</title>
        <authorList>
            <consortium name="The Broad Institute Genomics Platform"/>
            <consortium name="The Broad Institute Genome Sequencing Center for Infectious Disease"/>
            <person name="Wu L."/>
            <person name="Ma J."/>
        </authorList>
    </citation>
    <scope>NUCLEOTIDE SEQUENCE [LARGE SCALE GENOMIC DNA]</scope>
    <source>
        <strain evidence="3">JCM 17069</strain>
    </source>
</reference>
<name>A0ABP7VRD0_9FLAO</name>
<evidence type="ECO:0000259" key="1">
    <source>
        <dbReference type="Pfam" id="PF04326"/>
    </source>
</evidence>
<sequence>MDLNKVNSFIENKIEENLNLDYKASGSLQRNDAKTNEISKDVSAFANSDGGIIIYGIKEDQINRHLPESIDPINRNEISKEWLEQIIQSKIRPRINGIVIHSVSVDEQTNKVVYVIEIPKSNTAHQANDKKYYKRFNFNSEPMYDYEIRDILNRTKSPIIDLELEIQKYTYEVNQQNFVLPAFTIGSNGMYQKAEPAKKYKTNYTLRIFAKNNGRVLANYVNAYIEVPKKYLDEDEEEENGISNIFMENTIRDVVDSTYIPTMNGGYSSPKYGPSRYDPILPTRSFLLKSIKLYESFIGSTDILEWNVYSDNAEPRNGNICLSEIKIFEK</sequence>
<evidence type="ECO:0000313" key="3">
    <source>
        <dbReference type="Proteomes" id="UP001500367"/>
    </source>
</evidence>
<feature type="domain" description="Schlafen AlbA-2" evidence="1">
    <location>
        <begin position="16"/>
        <end position="143"/>
    </location>
</feature>
<dbReference type="Proteomes" id="UP001500367">
    <property type="component" value="Unassembled WGS sequence"/>
</dbReference>